<dbReference type="PANTHER" id="PTHR19856">
    <property type="entry name" value="WD-REPEATCONTAINING PROTEIN WDR1"/>
    <property type="match status" value="1"/>
</dbReference>
<dbReference type="InterPro" id="IPR015943">
    <property type="entry name" value="WD40/YVTN_repeat-like_dom_sf"/>
</dbReference>
<dbReference type="InterPro" id="IPR001680">
    <property type="entry name" value="WD40_rpt"/>
</dbReference>
<reference evidence="5" key="1">
    <citation type="submission" date="2025-08" db="UniProtKB">
        <authorList>
            <consortium name="Ensembl"/>
        </authorList>
    </citation>
    <scope>IDENTIFICATION</scope>
</reference>
<dbReference type="Pfam" id="PF00400">
    <property type="entry name" value="WD40"/>
    <property type="match status" value="4"/>
</dbReference>
<keyword evidence="2" id="KW-0677">Repeat</keyword>
<evidence type="ECO:0000256" key="2">
    <source>
        <dbReference type="ARBA" id="ARBA00022737"/>
    </source>
</evidence>
<dbReference type="PANTHER" id="PTHR19856:SF0">
    <property type="entry name" value="WD REPEAT-CONTAINING PROTEIN 1"/>
    <property type="match status" value="1"/>
</dbReference>
<dbReference type="Ensembl" id="ENSSSCT00015017656.1">
    <property type="protein sequence ID" value="ENSSSCP00015006948.1"/>
    <property type="gene ID" value="ENSSSCG00015013088.1"/>
</dbReference>
<comment type="similarity">
    <text evidence="3">Belongs to the WD repeat AIP1 family.</text>
</comment>
<dbReference type="PROSITE" id="PS50294">
    <property type="entry name" value="WD_REPEATS_REGION"/>
    <property type="match status" value="1"/>
</dbReference>
<evidence type="ECO:0000313" key="6">
    <source>
        <dbReference type="Proteomes" id="UP000694726"/>
    </source>
</evidence>
<name>A0A8D0MTL0_PIG</name>
<evidence type="ECO:0008006" key="7">
    <source>
        <dbReference type="Google" id="ProtNLM"/>
    </source>
</evidence>
<evidence type="ECO:0000256" key="1">
    <source>
        <dbReference type="ARBA" id="ARBA00022574"/>
    </source>
</evidence>
<dbReference type="SUPFAM" id="SSF50978">
    <property type="entry name" value="WD40 repeat-like"/>
    <property type="match status" value="1"/>
</dbReference>
<dbReference type="AlphaFoldDB" id="A0A8D0MTL0"/>
<dbReference type="Proteomes" id="UP000694726">
    <property type="component" value="Unplaced"/>
</dbReference>
<proteinExistence type="inferred from homology"/>
<dbReference type="Gene3D" id="2.130.10.10">
    <property type="entry name" value="YVTN repeat-like/Quinoprotein amine dehydrogenase"/>
    <property type="match status" value="1"/>
</dbReference>
<keyword evidence="1 4" id="KW-0853">WD repeat</keyword>
<sequence>MRPPELTPPEVSLHSCRSARSCDGPSWAGGLSLTGRVGLSMARQLVSASCWFHRMSAPWSSDLDVREEPLRPSGHFLPPVRGPGRGAGHGLPRVPHRLQDARLFLNPCPHYWDSETGENDSFAGKGHTNQVSRMTVDESGQLVSCSMDDTVRYTSLSLRDYSGQGVVKLEVQPKCVAVGPGGYTVVVCIGQIVLLKDQRKCFSIDNPGYEPEVVAVHPGGETVAVGGADGNVRLYSILGSTLKDEGKLLEAKGPVTDVAYSHDGAFLAVCDASKVVTVFSVADGYSENNVFYGHHAKIVCLAWSPDNEHFASGGMDMMVYVWTLSDPETRVKIQGDWRPCLGSPDSVGRE</sequence>
<evidence type="ECO:0000256" key="4">
    <source>
        <dbReference type="PROSITE-ProRule" id="PRU00221"/>
    </source>
</evidence>
<feature type="repeat" description="WD" evidence="4">
    <location>
        <begin position="291"/>
        <end position="332"/>
    </location>
</feature>
<dbReference type="FunFam" id="2.130.10.10:FF:000203">
    <property type="entry name" value="WD repeat domain 1"/>
    <property type="match status" value="1"/>
</dbReference>
<accession>A0A8D0MTL0</accession>
<dbReference type="PROSITE" id="PS50082">
    <property type="entry name" value="WD_REPEATS_2"/>
    <property type="match status" value="1"/>
</dbReference>
<protein>
    <recommendedName>
        <fullName evidence="7">WD repeat domain 1</fullName>
    </recommendedName>
</protein>
<organism evidence="5 6">
    <name type="scientific">Sus scrofa</name>
    <name type="common">Pig</name>
    <dbReference type="NCBI Taxonomy" id="9823"/>
    <lineage>
        <taxon>Eukaryota</taxon>
        <taxon>Metazoa</taxon>
        <taxon>Chordata</taxon>
        <taxon>Craniata</taxon>
        <taxon>Vertebrata</taxon>
        <taxon>Euteleostomi</taxon>
        <taxon>Mammalia</taxon>
        <taxon>Eutheria</taxon>
        <taxon>Laurasiatheria</taxon>
        <taxon>Artiodactyla</taxon>
        <taxon>Suina</taxon>
        <taxon>Suidae</taxon>
        <taxon>Sus</taxon>
    </lineage>
</organism>
<evidence type="ECO:0000313" key="5">
    <source>
        <dbReference type="Ensembl" id="ENSSSCP00015006948.1"/>
    </source>
</evidence>
<evidence type="ECO:0000256" key="3">
    <source>
        <dbReference type="ARBA" id="ARBA00038366"/>
    </source>
</evidence>
<dbReference type="SMART" id="SM00320">
    <property type="entry name" value="WD40"/>
    <property type="match status" value="4"/>
</dbReference>
<dbReference type="InterPro" id="IPR036322">
    <property type="entry name" value="WD40_repeat_dom_sf"/>
</dbReference>